<accession>A0ABX8TC66</accession>
<keyword evidence="1" id="KW-0732">Signal</keyword>
<keyword evidence="3" id="KW-1185">Reference proteome</keyword>
<dbReference type="EMBL" id="CP072171">
    <property type="protein sequence ID" value="QYA10852.1"/>
    <property type="molecule type" value="Genomic_DNA"/>
</dbReference>
<organism evidence="2 3">
    <name type="scientific">Agrobacterium larrymoorei</name>
    <dbReference type="NCBI Taxonomy" id="160699"/>
    <lineage>
        <taxon>Bacteria</taxon>
        <taxon>Pseudomonadati</taxon>
        <taxon>Pseudomonadota</taxon>
        <taxon>Alphaproteobacteria</taxon>
        <taxon>Hyphomicrobiales</taxon>
        <taxon>Rhizobiaceae</taxon>
        <taxon>Rhizobium/Agrobacterium group</taxon>
        <taxon>Agrobacterium</taxon>
    </lineage>
</organism>
<gene>
    <name evidence="2" type="ORF">J5285_25845</name>
</gene>
<evidence type="ECO:0000256" key="1">
    <source>
        <dbReference type="SAM" id="SignalP"/>
    </source>
</evidence>
<name>A0ABX8TC66_9HYPH</name>
<evidence type="ECO:0000313" key="3">
    <source>
        <dbReference type="Proteomes" id="UP000826513"/>
    </source>
</evidence>
<dbReference type="RefSeq" id="WP_174051836.1">
    <property type="nucleotide sequence ID" value="NZ_CP072171.1"/>
</dbReference>
<sequence>MRKPVLFKGMLAGVAMLAGGAFMSTSAHADDWACEVALCISNPNGPMAVSQCVPPIKKLYRHLAKGRSFPMCKSADGHVNFTRVGMEMQEDCPTGTTTVYRDNENGGFLGRNTRMCQKFVPMKNQGGLFLGDRDDRKYEWRMVDGKRVYGEVVTTQAARREKPRYLDYVVQGDSRRLWW</sequence>
<protein>
    <submittedName>
        <fullName evidence="2">Uncharacterized protein</fullName>
    </submittedName>
</protein>
<geneLocation type="plasmid" evidence="2 3">
    <name>unnamed2</name>
</geneLocation>
<proteinExistence type="predicted"/>
<feature type="signal peptide" evidence="1">
    <location>
        <begin position="1"/>
        <end position="29"/>
    </location>
</feature>
<feature type="chain" id="PRO_5046248534" evidence="1">
    <location>
        <begin position="30"/>
        <end position="179"/>
    </location>
</feature>
<reference evidence="2 3" key="1">
    <citation type="submission" date="2021-03" db="EMBL/GenBank/DDBJ databases">
        <title>Rapid diversification of plasmids in a genus of pathogenic and nitrogen fixing bacteria.</title>
        <authorList>
            <person name="Weisberg A.J."/>
            <person name="Miller M."/>
            <person name="Ream W."/>
            <person name="Grunwald N.J."/>
            <person name="Chang J.H."/>
        </authorList>
    </citation>
    <scope>NUCLEOTIDE SEQUENCE [LARGE SCALE GENOMIC DNA]</scope>
    <source>
        <strain evidence="2 3">AF3.44</strain>
        <plasmid evidence="2 3">unnamed2</plasmid>
    </source>
</reference>
<evidence type="ECO:0000313" key="2">
    <source>
        <dbReference type="EMBL" id="QYA10852.1"/>
    </source>
</evidence>
<dbReference type="Proteomes" id="UP000826513">
    <property type="component" value="Plasmid unnamed2"/>
</dbReference>
<keyword evidence="2" id="KW-0614">Plasmid</keyword>